<evidence type="ECO:0000313" key="1">
    <source>
        <dbReference type="EMBL" id="GAA4021075.1"/>
    </source>
</evidence>
<dbReference type="RefSeq" id="WP_344762900.1">
    <property type="nucleotide sequence ID" value="NZ_BAAAZE010000008.1"/>
</dbReference>
<evidence type="ECO:0000313" key="2">
    <source>
        <dbReference type="Proteomes" id="UP001501353"/>
    </source>
</evidence>
<dbReference type="EMBL" id="BAAAZE010000008">
    <property type="protein sequence ID" value="GAA4021075.1"/>
    <property type="molecule type" value="Genomic_DNA"/>
</dbReference>
<reference evidence="2" key="1">
    <citation type="journal article" date="2019" name="Int. J. Syst. Evol. Microbiol.">
        <title>The Global Catalogue of Microorganisms (GCM) 10K type strain sequencing project: providing services to taxonomists for standard genome sequencing and annotation.</title>
        <authorList>
            <consortium name="The Broad Institute Genomics Platform"/>
            <consortium name="The Broad Institute Genome Sequencing Center for Infectious Disease"/>
            <person name="Wu L."/>
            <person name="Ma J."/>
        </authorList>
    </citation>
    <scope>NUCLEOTIDE SEQUENCE [LARGE SCALE GENOMIC DNA]</scope>
    <source>
        <strain evidence="2">JCM 16673</strain>
    </source>
</reference>
<sequence>MQFDHVGHDVRIRCAAMPQNLCDRQAHPVLQRPAIYAYWKRVAGPAQGVFVDEPLAAPYR</sequence>
<proteinExistence type="predicted"/>
<protein>
    <submittedName>
        <fullName evidence="1">Uncharacterized protein</fullName>
    </submittedName>
</protein>
<gene>
    <name evidence="1" type="ORF">GCM10022212_17420</name>
</gene>
<dbReference type="Proteomes" id="UP001501353">
    <property type="component" value="Unassembled WGS sequence"/>
</dbReference>
<keyword evidence="2" id="KW-1185">Reference proteome</keyword>
<accession>A0ABP7T4T5</accession>
<name>A0ABP7T4T5_9BURK</name>
<comment type="caution">
    <text evidence="1">The sequence shown here is derived from an EMBL/GenBank/DDBJ whole genome shotgun (WGS) entry which is preliminary data.</text>
</comment>
<organism evidence="1 2">
    <name type="scientific">Actimicrobium antarcticum</name>
    <dbReference type="NCBI Taxonomy" id="1051899"/>
    <lineage>
        <taxon>Bacteria</taxon>
        <taxon>Pseudomonadati</taxon>
        <taxon>Pseudomonadota</taxon>
        <taxon>Betaproteobacteria</taxon>
        <taxon>Burkholderiales</taxon>
        <taxon>Oxalobacteraceae</taxon>
        <taxon>Actimicrobium</taxon>
    </lineage>
</organism>